<evidence type="ECO:0000256" key="1">
    <source>
        <dbReference type="SAM" id="MobiDB-lite"/>
    </source>
</evidence>
<dbReference type="AlphaFoldDB" id="A0A6G3WVL8"/>
<feature type="region of interest" description="Disordered" evidence="1">
    <location>
        <begin position="102"/>
        <end position="208"/>
    </location>
</feature>
<proteinExistence type="predicted"/>
<feature type="compositionally biased region" description="Basic and acidic residues" evidence="1">
    <location>
        <begin position="122"/>
        <end position="140"/>
    </location>
</feature>
<feature type="compositionally biased region" description="Basic and acidic residues" evidence="1">
    <location>
        <begin position="164"/>
        <end position="199"/>
    </location>
</feature>
<comment type="caution">
    <text evidence="2">The sequence shown here is derived from an EMBL/GenBank/DDBJ whole genome shotgun (WGS) entry which is preliminary data.</text>
</comment>
<gene>
    <name evidence="2" type="ORF">G3M58_24375</name>
</gene>
<sequence>MDLRDLLRRTAMQRPAVLAVALPGATDIRLEVEAEVRRRGWPVAGTPADADLMVVCGTPEPRGTEWLDYIERSMPEPAVRIVIEETGHAAHALEMARRDLTDRADTPRQANTDDQQEVAAGDPRDRAQGEHRGHGGDHGHGAHHGSSPPPAPDDQGHPHHSMGHGHDDHAAHPGHEGHENHHPDDHAPHMDHAEHESHSGHMNHMGHIGHDMHAMGEVAGLPMAERGDDRDELRLDQLHVPIGPGLTDWPTGLVLRLTLQGDVVQDVEVDHLPVTSGHRLPFWDEPWLRAAQGEEVTRGSAARRRCAAHLDSVGRLFAVVGLDDVAGRCRRLRDELLSGTPREGVGGDLGRVLRRVRRSRTLRWSIAGLGKLSSSRAGEAGVTGPALVADGDAYDRLRIWLDEIERGLEVLDDERPLTRDEFTGPRGRLDGPQPPSQALLDILPELLTGTEFACARIIVASLDPDIEELALTPVTGAAHA</sequence>
<reference evidence="2" key="1">
    <citation type="submission" date="2020-01" db="EMBL/GenBank/DDBJ databases">
        <title>Insect and environment-associated Actinomycetes.</title>
        <authorList>
            <person name="Currrie C."/>
            <person name="Chevrette M."/>
            <person name="Carlson C."/>
            <person name="Stubbendieck R."/>
            <person name="Wendt-Pienkowski E."/>
        </authorList>
    </citation>
    <scope>NUCLEOTIDE SEQUENCE</scope>
    <source>
        <strain evidence="2">SID7499</strain>
    </source>
</reference>
<dbReference type="EMBL" id="JAAGMN010002457">
    <property type="protein sequence ID" value="NEE09576.1"/>
    <property type="molecule type" value="Genomic_DNA"/>
</dbReference>
<evidence type="ECO:0000313" key="2">
    <source>
        <dbReference type="EMBL" id="NEE09576.1"/>
    </source>
</evidence>
<protein>
    <submittedName>
        <fullName evidence="2">Uncharacterized protein</fullName>
    </submittedName>
</protein>
<accession>A0A6G3WVL8</accession>
<name>A0A6G3WVL8_9ACTN</name>
<organism evidence="2">
    <name type="scientific">Streptomyces sp. SID7499</name>
    <dbReference type="NCBI Taxonomy" id="2706086"/>
    <lineage>
        <taxon>Bacteria</taxon>
        <taxon>Bacillati</taxon>
        <taxon>Actinomycetota</taxon>
        <taxon>Actinomycetes</taxon>
        <taxon>Kitasatosporales</taxon>
        <taxon>Streptomycetaceae</taxon>
        <taxon>Streptomyces</taxon>
    </lineage>
</organism>